<dbReference type="InterPro" id="IPR020846">
    <property type="entry name" value="MFS_dom"/>
</dbReference>
<dbReference type="InterPro" id="IPR036259">
    <property type="entry name" value="MFS_trans_sf"/>
</dbReference>
<sequence length="486" mass="54537">MSSKTDIVSMEESKTDPKHVEELSRDYEAELLLSGKDPRIKALKRKTDLRICLVLGILYTMAAIDRVNLPNALIAGMGDELKLEGNAYNILILVFFPFYICFQPPMTAIARKIGPRRFITFIVIAWGIVMIGHGLVKTWRQMIALRCLLGMLEAGYFSTAAYLVSTWYIRREVATRNSAFYLFGSLLGGFGGILAYGLSHMNGVGGYAGWRWILIMEGVITVAVGIPAYFLIVDFPEDAPKSWKFINEEESKLIVSRINLDRRDVVIPPFNMKEYLSYGKDWKVWFFAINFCMTSVVNYSVAYFLPIVLREELGFSVAQAQCLNAPCYVFAIILGVSLSWWSDKINLRAPFFLFNCFLEVIGVCVLGFAKPSNVRYFGAFLIVGPAFSNIPFSLTYQANNILGQWKRAYCSALIVGAGGVGGIIGSLVFRNQDAPSYRPGLYACLVAISLCVISMCTTTVYFYRQNKLQAQGKIIIEGEEGFRYTY</sequence>
<dbReference type="SUPFAM" id="SSF103473">
    <property type="entry name" value="MFS general substrate transporter"/>
    <property type="match status" value="1"/>
</dbReference>
<dbReference type="EMBL" id="LGUA01000342">
    <property type="protein sequence ID" value="OAX82189.1"/>
    <property type="molecule type" value="Genomic_DNA"/>
</dbReference>
<dbReference type="GO" id="GO:0022857">
    <property type="term" value="F:transmembrane transporter activity"/>
    <property type="evidence" value="ECO:0007669"/>
    <property type="project" value="InterPro"/>
</dbReference>
<keyword evidence="4 6" id="KW-1133">Transmembrane helix</keyword>
<name>A0A1B7NZJ5_9EURO</name>
<evidence type="ECO:0000256" key="1">
    <source>
        <dbReference type="ARBA" id="ARBA00004141"/>
    </source>
</evidence>
<evidence type="ECO:0000256" key="5">
    <source>
        <dbReference type="ARBA" id="ARBA00023136"/>
    </source>
</evidence>
<dbReference type="InterPro" id="IPR011701">
    <property type="entry name" value="MFS"/>
</dbReference>
<evidence type="ECO:0000313" key="8">
    <source>
        <dbReference type="EMBL" id="OAX82189.1"/>
    </source>
</evidence>
<dbReference type="FunFam" id="1.20.1250.20:FF:000013">
    <property type="entry name" value="MFS general substrate transporter"/>
    <property type="match status" value="1"/>
</dbReference>
<feature type="transmembrane region" description="Helical" evidence="6">
    <location>
        <begin position="317"/>
        <end position="340"/>
    </location>
</feature>
<feature type="transmembrane region" description="Helical" evidence="6">
    <location>
        <begin position="118"/>
        <end position="136"/>
    </location>
</feature>
<proteinExistence type="predicted"/>
<evidence type="ECO:0000259" key="7">
    <source>
        <dbReference type="PROSITE" id="PS50850"/>
    </source>
</evidence>
<evidence type="ECO:0000256" key="2">
    <source>
        <dbReference type="ARBA" id="ARBA00022448"/>
    </source>
</evidence>
<feature type="transmembrane region" description="Helical" evidence="6">
    <location>
        <begin position="142"/>
        <end position="168"/>
    </location>
</feature>
<evidence type="ECO:0000256" key="6">
    <source>
        <dbReference type="SAM" id="Phobius"/>
    </source>
</evidence>
<dbReference type="PANTHER" id="PTHR43791">
    <property type="entry name" value="PERMEASE-RELATED"/>
    <property type="match status" value="1"/>
</dbReference>
<dbReference type="Gene3D" id="1.20.1250.20">
    <property type="entry name" value="MFS general substrate transporter like domains"/>
    <property type="match status" value="2"/>
</dbReference>
<accession>A0A1B7NZJ5</accession>
<evidence type="ECO:0000256" key="3">
    <source>
        <dbReference type="ARBA" id="ARBA00022692"/>
    </source>
</evidence>
<evidence type="ECO:0000313" key="9">
    <source>
        <dbReference type="Proteomes" id="UP000091918"/>
    </source>
</evidence>
<comment type="subcellular location">
    <subcellularLocation>
        <location evidence="1">Membrane</location>
        <topology evidence="1">Multi-pass membrane protein</topology>
    </subcellularLocation>
</comment>
<dbReference type="PANTHER" id="PTHR43791:SF47">
    <property type="entry name" value="MAJOR FACILITATOR SUPERFAMILY (MFS) PROFILE DOMAIN-CONTAINING PROTEIN-RELATED"/>
    <property type="match status" value="1"/>
</dbReference>
<feature type="transmembrane region" description="Helical" evidence="6">
    <location>
        <begin position="284"/>
        <end position="305"/>
    </location>
</feature>
<feature type="transmembrane region" description="Helical" evidence="6">
    <location>
        <begin position="49"/>
        <end position="67"/>
    </location>
</feature>
<feature type="transmembrane region" description="Helical" evidence="6">
    <location>
        <begin position="408"/>
        <end position="428"/>
    </location>
</feature>
<feature type="transmembrane region" description="Helical" evidence="6">
    <location>
        <begin position="87"/>
        <end position="106"/>
    </location>
</feature>
<evidence type="ECO:0000256" key="4">
    <source>
        <dbReference type="ARBA" id="ARBA00022989"/>
    </source>
</evidence>
<dbReference type="OrthoDB" id="3639251at2759"/>
<feature type="transmembrane region" description="Helical" evidence="6">
    <location>
        <begin position="180"/>
        <end position="198"/>
    </location>
</feature>
<dbReference type="Proteomes" id="UP000091918">
    <property type="component" value="Unassembled WGS sequence"/>
</dbReference>
<dbReference type="AlphaFoldDB" id="A0A1B7NZJ5"/>
<keyword evidence="5 6" id="KW-0472">Membrane</keyword>
<gene>
    <name evidence="8" type="ORF">ACJ72_03458</name>
</gene>
<feature type="transmembrane region" description="Helical" evidence="6">
    <location>
        <begin position="352"/>
        <end position="369"/>
    </location>
</feature>
<keyword evidence="9" id="KW-1185">Reference proteome</keyword>
<feature type="transmembrane region" description="Helical" evidence="6">
    <location>
        <begin position="440"/>
        <end position="463"/>
    </location>
</feature>
<keyword evidence="3 6" id="KW-0812">Transmembrane</keyword>
<keyword evidence="2" id="KW-0813">Transport</keyword>
<organism evidence="8 9">
    <name type="scientific">Emergomyces africanus</name>
    <dbReference type="NCBI Taxonomy" id="1955775"/>
    <lineage>
        <taxon>Eukaryota</taxon>
        <taxon>Fungi</taxon>
        <taxon>Dikarya</taxon>
        <taxon>Ascomycota</taxon>
        <taxon>Pezizomycotina</taxon>
        <taxon>Eurotiomycetes</taxon>
        <taxon>Eurotiomycetidae</taxon>
        <taxon>Onygenales</taxon>
        <taxon>Ajellomycetaceae</taxon>
        <taxon>Emergomyces</taxon>
    </lineage>
</organism>
<dbReference type="STRING" id="1658172.A0A1B7NZJ5"/>
<dbReference type="Pfam" id="PF07690">
    <property type="entry name" value="MFS_1"/>
    <property type="match status" value="1"/>
</dbReference>
<dbReference type="PROSITE" id="PS50850">
    <property type="entry name" value="MFS"/>
    <property type="match status" value="1"/>
</dbReference>
<feature type="transmembrane region" description="Helical" evidence="6">
    <location>
        <begin position="210"/>
        <end position="232"/>
    </location>
</feature>
<dbReference type="FunFam" id="1.20.1250.20:FF:000018">
    <property type="entry name" value="MFS transporter permease"/>
    <property type="match status" value="1"/>
</dbReference>
<reference evidence="8 9" key="1">
    <citation type="submission" date="2015-07" db="EMBL/GenBank/DDBJ databases">
        <title>Emmonsia species relationships and genome sequence.</title>
        <authorList>
            <person name="Cuomo C.A."/>
            <person name="Schwartz I.S."/>
            <person name="Kenyon C."/>
            <person name="de Hoog G.S."/>
            <person name="Govender N.P."/>
            <person name="Botha A."/>
            <person name="Moreno L."/>
            <person name="de Vries M."/>
            <person name="Munoz J.F."/>
            <person name="Stielow J.B."/>
        </authorList>
    </citation>
    <scope>NUCLEOTIDE SEQUENCE [LARGE SCALE GENOMIC DNA]</scope>
    <source>
        <strain evidence="8 9">CBS 136260</strain>
    </source>
</reference>
<protein>
    <recommendedName>
        <fullName evidence="7">Major facilitator superfamily (MFS) profile domain-containing protein</fullName>
    </recommendedName>
</protein>
<feature type="transmembrane region" description="Helical" evidence="6">
    <location>
        <begin position="375"/>
        <end position="396"/>
    </location>
</feature>
<feature type="domain" description="Major facilitator superfamily (MFS) profile" evidence="7">
    <location>
        <begin position="51"/>
        <end position="466"/>
    </location>
</feature>
<comment type="caution">
    <text evidence="8">The sequence shown here is derived from an EMBL/GenBank/DDBJ whole genome shotgun (WGS) entry which is preliminary data.</text>
</comment>
<dbReference type="GO" id="GO:0016020">
    <property type="term" value="C:membrane"/>
    <property type="evidence" value="ECO:0007669"/>
    <property type="project" value="UniProtKB-SubCell"/>
</dbReference>